<dbReference type="Pfam" id="PF00300">
    <property type="entry name" value="His_Phos_1"/>
    <property type="match status" value="1"/>
</dbReference>
<dbReference type="GO" id="GO:0005829">
    <property type="term" value="C:cytosol"/>
    <property type="evidence" value="ECO:0007669"/>
    <property type="project" value="TreeGrafter"/>
</dbReference>
<gene>
    <name evidence="1" type="ORF">A2738_00370</name>
</gene>
<dbReference type="SUPFAM" id="SSF53254">
    <property type="entry name" value="Phosphoglycerate mutase-like"/>
    <property type="match status" value="1"/>
</dbReference>
<dbReference type="AlphaFoldDB" id="A0A1F6VEK0"/>
<dbReference type="EMBL" id="MFTS01000006">
    <property type="protein sequence ID" value="OGI68015.1"/>
    <property type="molecule type" value="Genomic_DNA"/>
</dbReference>
<dbReference type="InterPro" id="IPR050275">
    <property type="entry name" value="PGM_Phosphatase"/>
</dbReference>
<evidence type="ECO:0000313" key="2">
    <source>
        <dbReference type="Proteomes" id="UP000178235"/>
    </source>
</evidence>
<protein>
    <recommendedName>
        <fullName evidence="3">Phosphoglycerate mutase</fullName>
    </recommendedName>
</protein>
<evidence type="ECO:0008006" key="3">
    <source>
        <dbReference type="Google" id="ProtNLM"/>
    </source>
</evidence>
<reference evidence="1 2" key="1">
    <citation type="journal article" date="2016" name="Nat. Commun.">
        <title>Thousands of microbial genomes shed light on interconnected biogeochemical processes in an aquifer system.</title>
        <authorList>
            <person name="Anantharaman K."/>
            <person name="Brown C.T."/>
            <person name="Hug L.A."/>
            <person name="Sharon I."/>
            <person name="Castelle C.J."/>
            <person name="Probst A.J."/>
            <person name="Thomas B.C."/>
            <person name="Singh A."/>
            <person name="Wilkins M.J."/>
            <person name="Karaoz U."/>
            <person name="Brodie E.L."/>
            <person name="Williams K.H."/>
            <person name="Hubbard S.S."/>
            <person name="Banfield J.F."/>
        </authorList>
    </citation>
    <scope>NUCLEOTIDE SEQUENCE [LARGE SCALE GENOMIC DNA]</scope>
</reference>
<dbReference type="SMART" id="SM00855">
    <property type="entry name" value="PGAM"/>
    <property type="match status" value="1"/>
</dbReference>
<dbReference type="Proteomes" id="UP000178235">
    <property type="component" value="Unassembled WGS sequence"/>
</dbReference>
<dbReference type="CDD" id="cd07067">
    <property type="entry name" value="HP_PGM_like"/>
    <property type="match status" value="1"/>
</dbReference>
<dbReference type="InterPro" id="IPR029033">
    <property type="entry name" value="His_PPase_superfam"/>
</dbReference>
<evidence type="ECO:0000313" key="1">
    <source>
        <dbReference type="EMBL" id="OGI68015.1"/>
    </source>
</evidence>
<organism evidence="1 2">
    <name type="scientific">Candidatus Nomurabacteria bacterium RIFCSPHIGHO2_01_FULL_42_15</name>
    <dbReference type="NCBI Taxonomy" id="1801742"/>
    <lineage>
        <taxon>Bacteria</taxon>
        <taxon>Candidatus Nomuraibacteriota</taxon>
    </lineage>
</organism>
<dbReference type="InterPro" id="IPR013078">
    <property type="entry name" value="His_Pase_superF_clade-1"/>
</dbReference>
<sequence>MATKLIYFVRHGETLNNAKNIRQGPEGKLSEKGRIQALETAKRFPKEKGRPQAIIASPYERTRETALIIGKELGMNVEYSDLLKERRNPSEIVGHEGGEREVRKIVDYIDNSFHDDNVRYSDEENFTDLKERAKNLLEYIIDRPEERMIMVTHGIFLKMAVSYMLRGDSLSASEYNNLSYLNPVSNASMAICSYTTHLLKKNEWKLLVWNDLG</sequence>
<dbReference type="Gene3D" id="3.40.50.1240">
    <property type="entry name" value="Phosphoglycerate mutase-like"/>
    <property type="match status" value="1"/>
</dbReference>
<proteinExistence type="predicted"/>
<accession>A0A1F6VEK0</accession>
<dbReference type="PANTHER" id="PTHR48100:SF44">
    <property type="entry name" value="PHOSPHATASE C1620.13-RELATED"/>
    <property type="match status" value="1"/>
</dbReference>
<name>A0A1F6VEK0_9BACT</name>
<dbReference type="GO" id="GO:0016791">
    <property type="term" value="F:phosphatase activity"/>
    <property type="evidence" value="ECO:0007669"/>
    <property type="project" value="TreeGrafter"/>
</dbReference>
<dbReference type="PANTHER" id="PTHR48100">
    <property type="entry name" value="BROAD-SPECIFICITY PHOSPHATASE YOR283W-RELATED"/>
    <property type="match status" value="1"/>
</dbReference>
<comment type="caution">
    <text evidence="1">The sequence shown here is derived from an EMBL/GenBank/DDBJ whole genome shotgun (WGS) entry which is preliminary data.</text>
</comment>